<dbReference type="SUPFAM" id="SSF53335">
    <property type="entry name" value="S-adenosyl-L-methionine-dependent methyltransferases"/>
    <property type="match status" value="1"/>
</dbReference>
<dbReference type="CDD" id="cd02440">
    <property type="entry name" value="AdoMet_MTases"/>
    <property type="match status" value="1"/>
</dbReference>
<keyword evidence="2" id="KW-0808">Transferase</keyword>
<name>A0ABU5CTB3_9BACI</name>
<dbReference type="GO" id="GO:0032259">
    <property type="term" value="P:methylation"/>
    <property type="evidence" value="ECO:0007669"/>
    <property type="project" value="UniProtKB-KW"/>
</dbReference>
<gene>
    <name evidence="2" type="ORF">RWD45_14720</name>
</gene>
<evidence type="ECO:0000313" key="2">
    <source>
        <dbReference type="EMBL" id="MDY0409592.1"/>
    </source>
</evidence>
<keyword evidence="3" id="KW-1185">Reference proteome</keyword>
<sequence>MSIGDYLNVQRAALFEKWLELHDMIQTIDEMVRQTNAGSYSIEGIHQLATHLHHLKAMRKGWEDRWHFDKQADTYDRSIKKAGHTFNIHASYDEALAMVVDEVNVRPNDIVLDIGIGTGNLGAMFLEKGATVIGVDQSDKMLATCHQKHPAIETRKGHFLALPLVDQQVDAIVSSYALHHLPDHEKLLAFQEMHRVLKPNGQICIADLMFIDGKHREKVIEKYRESGNMEAILSIEDEYFADQTLLTTWLRVNGFHVREHRFHGFLGLIYARRELVETRFIVLNKKTSVTGKMDISETNSLMIVDGRKKHPC</sequence>
<dbReference type="InterPro" id="IPR041698">
    <property type="entry name" value="Methyltransf_25"/>
</dbReference>
<dbReference type="PANTHER" id="PTHR43591">
    <property type="entry name" value="METHYLTRANSFERASE"/>
    <property type="match status" value="1"/>
</dbReference>
<dbReference type="Pfam" id="PF13649">
    <property type="entry name" value="Methyltransf_25"/>
    <property type="match status" value="1"/>
</dbReference>
<accession>A0ABU5CTB3</accession>
<dbReference type="PANTHER" id="PTHR43591:SF24">
    <property type="entry name" value="2-METHOXY-6-POLYPRENYL-1,4-BENZOQUINOL METHYLASE, MITOCHONDRIAL"/>
    <property type="match status" value="1"/>
</dbReference>
<dbReference type="EC" id="2.1.1.-" evidence="2"/>
<keyword evidence="2" id="KW-0489">Methyltransferase</keyword>
<organism evidence="2 3">
    <name type="scientific">Paracerasibacillus soli</name>
    <dbReference type="NCBI Taxonomy" id="480284"/>
    <lineage>
        <taxon>Bacteria</taxon>
        <taxon>Bacillati</taxon>
        <taxon>Bacillota</taxon>
        <taxon>Bacilli</taxon>
        <taxon>Bacillales</taxon>
        <taxon>Bacillaceae</taxon>
        <taxon>Paracerasibacillus</taxon>
    </lineage>
</organism>
<dbReference type="InterPro" id="IPR029063">
    <property type="entry name" value="SAM-dependent_MTases_sf"/>
</dbReference>
<evidence type="ECO:0000259" key="1">
    <source>
        <dbReference type="Pfam" id="PF13649"/>
    </source>
</evidence>
<protein>
    <submittedName>
        <fullName evidence="2">Class I SAM-dependent methyltransferase</fullName>
        <ecNumber evidence="2">2.1.1.-</ecNumber>
    </submittedName>
</protein>
<dbReference type="Gene3D" id="3.40.50.150">
    <property type="entry name" value="Vaccinia Virus protein VP39"/>
    <property type="match status" value="1"/>
</dbReference>
<dbReference type="RefSeq" id="WP_320380386.1">
    <property type="nucleotide sequence ID" value="NZ_JAWDIQ010000002.1"/>
</dbReference>
<dbReference type="EMBL" id="JAWDIQ010000002">
    <property type="protein sequence ID" value="MDY0409592.1"/>
    <property type="molecule type" value="Genomic_DNA"/>
</dbReference>
<proteinExistence type="predicted"/>
<comment type="caution">
    <text evidence="2">The sequence shown here is derived from an EMBL/GenBank/DDBJ whole genome shotgun (WGS) entry which is preliminary data.</text>
</comment>
<reference evidence="2 3" key="1">
    <citation type="submission" date="2023-10" db="EMBL/GenBank/DDBJ databases">
        <title>Virgibacillus soli CC-YMP-6 genome.</title>
        <authorList>
            <person name="Miliotis G."/>
            <person name="Sengupta P."/>
            <person name="Hameed A."/>
            <person name="Chuvochina M."/>
            <person name="Mcdonagh F."/>
            <person name="Simpson A.C."/>
            <person name="Singh N.K."/>
            <person name="Rekha P.D."/>
            <person name="Raman K."/>
            <person name="Hugenholtz P."/>
            <person name="Venkateswaran K."/>
        </authorList>
    </citation>
    <scope>NUCLEOTIDE SEQUENCE [LARGE SCALE GENOMIC DNA]</scope>
    <source>
        <strain evidence="2 3">CC-YMP-6</strain>
    </source>
</reference>
<feature type="domain" description="Methyltransferase" evidence="1">
    <location>
        <begin position="111"/>
        <end position="201"/>
    </location>
</feature>
<evidence type="ECO:0000313" key="3">
    <source>
        <dbReference type="Proteomes" id="UP001275315"/>
    </source>
</evidence>
<dbReference type="GO" id="GO:0008168">
    <property type="term" value="F:methyltransferase activity"/>
    <property type="evidence" value="ECO:0007669"/>
    <property type="project" value="UniProtKB-KW"/>
</dbReference>
<dbReference type="Proteomes" id="UP001275315">
    <property type="component" value="Unassembled WGS sequence"/>
</dbReference>